<sequence length="904" mass="99216">MKTGKKTGDEDSHIQWRKVTGSRRTNDSSTSLAPLSHSAYNKEFGVIKGRKIPIAITPTDAVKKSGVNEGRKDKEAFEGRKKRGVIEGTYPGKPCSEAGAASNKKVTWADEEGIALTQAAVAHLEDPSPITRATDTSTNIFRRSSDTGSGTSGINKTYKEALLTPASTPSRDLRRPQRVYSFPSFKSPHKSFFKGKCFRCLGLNHWASSCREPLRCARCYKTGHVAKSCMDRLPMAVYREMRARPSYLSAFVPQTEDFFTRQNRCRNAILVGHFPQETLANRLASRFGGFPSDFHVAKFSQRDFVIFLPEWVTAAQLVRREILSLDNLRLRCYPWNPYFGLRRASLTYNVWIRLVSLPYECWSSRTVAALVGGFGRFIRADDFSTRMVDLTGYRCLISVNFLSDIPKNLEITVGDYSLSVLIQLERWGRREVVDPGVPPNERTEQFDPRQTDRDAPAARLVRFVAVNRPLVVRLTPTHLGIRLKSGTGGGKPLSPTLLCGVCSHPLQATSLGLVRWNRSGKERIDDRRKEWATVRNLKLPEADVALIKRCERGDVEGRRSIIATGEVERARSLIAGGVASKPLGKGKDLIMDLRSSHRMAEHFGYAMKDQRNFYCKRSTSCPEFGAISSSPGWGRTSSGLTPTWIRGLVLGSVGPFLISLGVDQPQLGPLELIFRLGHPSTTCLSGHSVFRLGHSFFRSGPRAGREGQELCGACGDESSGEEALSSAAAIVALGSFSRDQALSPAAAIVALGSFSRDQALSPATAIVALGSFSWDRDQGPVFTSKPASFVPLVPCGEEVLSRPPLPLLLVHLPRLGFGPIFASKPEEVLSPATAAVAPGSIARDWDLGPIFTSKSASFAPRVPEVFPIPREVEPLPGVYGGGVYQWSDPLGSVVVESKKFRSMV</sequence>
<organism evidence="4">
    <name type="scientific">Ananas comosus var. bracteatus</name>
    <name type="common">red pineapple</name>
    <dbReference type="NCBI Taxonomy" id="296719"/>
    <lineage>
        <taxon>Eukaryota</taxon>
        <taxon>Viridiplantae</taxon>
        <taxon>Streptophyta</taxon>
        <taxon>Embryophyta</taxon>
        <taxon>Tracheophyta</taxon>
        <taxon>Spermatophyta</taxon>
        <taxon>Magnoliopsida</taxon>
        <taxon>Liliopsida</taxon>
        <taxon>Poales</taxon>
        <taxon>Bromeliaceae</taxon>
        <taxon>Bromelioideae</taxon>
        <taxon>Ananas</taxon>
    </lineage>
</organism>
<evidence type="ECO:0000256" key="1">
    <source>
        <dbReference type="PROSITE-ProRule" id="PRU00047"/>
    </source>
</evidence>
<dbReference type="InterPro" id="IPR036875">
    <property type="entry name" value="Znf_CCHC_sf"/>
</dbReference>
<dbReference type="InterPro" id="IPR001878">
    <property type="entry name" value="Znf_CCHC"/>
</dbReference>
<keyword evidence="1" id="KW-0863">Zinc-finger</keyword>
<keyword evidence="1" id="KW-0479">Metal-binding</keyword>
<name>A0A6V7P6H5_ANACO</name>
<feature type="region of interest" description="Disordered" evidence="2">
    <location>
        <begin position="1"/>
        <end position="34"/>
    </location>
</feature>
<dbReference type="SUPFAM" id="SSF57756">
    <property type="entry name" value="Retrovirus zinc finger-like domains"/>
    <property type="match status" value="1"/>
</dbReference>
<gene>
    <name evidence="4" type="ORF">CB5_LOCUS9485</name>
</gene>
<feature type="compositionally biased region" description="Basic and acidic residues" evidence="2">
    <location>
        <begin position="1"/>
        <end position="14"/>
    </location>
</feature>
<evidence type="ECO:0000313" key="4">
    <source>
        <dbReference type="EMBL" id="CAD1826274.1"/>
    </source>
</evidence>
<protein>
    <recommendedName>
        <fullName evidence="3">CCHC-type domain-containing protein</fullName>
    </recommendedName>
</protein>
<dbReference type="EMBL" id="LR862145">
    <property type="protein sequence ID" value="CAD1826274.1"/>
    <property type="molecule type" value="Genomic_DNA"/>
</dbReference>
<feature type="domain" description="CCHC-type" evidence="3">
    <location>
        <begin position="215"/>
        <end position="229"/>
    </location>
</feature>
<proteinExistence type="predicted"/>
<dbReference type="PROSITE" id="PS50158">
    <property type="entry name" value="ZF_CCHC"/>
    <property type="match status" value="1"/>
</dbReference>
<dbReference type="Gene3D" id="4.10.60.10">
    <property type="entry name" value="Zinc finger, CCHC-type"/>
    <property type="match status" value="1"/>
</dbReference>
<accession>A0A6V7P6H5</accession>
<dbReference type="GO" id="GO:0008270">
    <property type="term" value="F:zinc ion binding"/>
    <property type="evidence" value="ECO:0007669"/>
    <property type="project" value="UniProtKB-KW"/>
</dbReference>
<dbReference type="SMART" id="SM00343">
    <property type="entry name" value="ZnF_C2HC"/>
    <property type="match status" value="2"/>
</dbReference>
<dbReference type="GO" id="GO:0003676">
    <property type="term" value="F:nucleic acid binding"/>
    <property type="evidence" value="ECO:0007669"/>
    <property type="project" value="InterPro"/>
</dbReference>
<dbReference type="AlphaFoldDB" id="A0A6V7P6H5"/>
<reference evidence="4" key="1">
    <citation type="submission" date="2020-07" db="EMBL/GenBank/DDBJ databases">
        <authorList>
            <person name="Lin J."/>
        </authorList>
    </citation>
    <scope>NUCLEOTIDE SEQUENCE</scope>
</reference>
<evidence type="ECO:0000256" key="2">
    <source>
        <dbReference type="SAM" id="MobiDB-lite"/>
    </source>
</evidence>
<evidence type="ECO:0000259" key="3">
    <source>
        <dbReference type="PROSITE" id="PS50158"/>
    </source>
</evidence>
<keyword evidence="1" id="KW-0862">Zinc</keyword>